<reference evidence="1 2" key="1">
    <citation type="submission" date="2019-08" db="EMBL/GenBank/DDBJ databases">
        <title>Bacillus genomes from the desert of Cuatro Cienegas, Coahuila.</title>
        <authorList>
            <person name="Olmedo-Alvarez G."/>
        </authorList>
    </citation>
    <scope>NUCLEOTIDE SEQUENCE [LARGE SCALE GENOMIC DNA]</scope>
    <source>
        <strain evidence="1 2">CH446_14T</strain>
    </source>
</reference>
<dbReference type="EMBL" id="VTER01000001">
    <property type="protein sequence ID" value="TYS51973.1"/>
    <property type="molecule type" value="Genomic_DNA"/>
</dbReference>
<accession>A0A5D4RKV2</accession>
<protein>
    <submittedName>
        <fullName evidence="1">Uncharacterized protein</fullName>
    </submittedName>
</protein>
<name>A0A5D4RKV2_9BACI</name>
<dbReference type="RefSeq" id="WP_148972963.1">
    <property type="nucleotide sequence ID" value="NZ_VTER01000001.1"/>
</dbReference>
<comment type="caution">
    <text evidence="1">The sequence shown here is derived from an EMBL/GenBank/DDBJ whole genome shotgun (WGS) entry which is preliminary data.</text>
</comment>
<sequence>MEEDYLKELLNVLEKYTQTVITLTLSNQQNIPYAIVNYEKKVFVLIDPGTETASVYTDICSILSAIQGYWDNNKKLAGA</sequence>
<organism evidence="1 2">
    <name type="scientific">Bacillus infantis</name>
    <dbReference type="NCBI Taxonomy" id="324767"/>
    <lineage>
        <taxon>Bacteria</taxon>
        <taxon>Bacillati</taxon>
        <taxon>Bacillota</taxon>
        <taxon>Bacilli</taxon>
        <taxon>Bacillales</taxon>
        <taxon>Bacillaceae</taxon>
        <taxon>Bacillus</taxon>
    </lineage>
</organism>
<evidence type="ECO:0000313" key="2">
    <source>
        <dbReference type="Proteomes" id="UP000322139"/>
    </source>
</evidence>
<dbReference type="Proteomes" id="UP000322139">
    <property type="component" value="Unassembled WGS sequence"/>
</dbReference>
<dbReference type="AlphaFoldDB" id="A0A5D4RKV2"/>
<evidence type="ECO:0000313" key="1">
    <source>
        <dbReference type="EMBL" id="TYS51973.1"/>
    </source>
</evidence>
<gene>
    <name evidence="1" type="ORF">FZD51_00530</name>
</gene>
<proteinExistence type="predicted"/>